<dbReference type="RefSeq" id="WP_191325171.1">
    <property type="nucleotide sequence ID" value="NZ_BMZP01000015.1"/>
</dbReference>
<keyword evidence="3" id="KW-1185">Reference proteome</keyword>
<proteinExistence type="predicted"/>
<protein>
    <submittedName>
        <fullName evidence="2">Lipocalin-like domain-containing protein</fullName>
    </submittedName>
</protein>
<dbReference type="Pfam" id="PF13924">
    <property type="entry name" value="Lipocalin_5"/>
    <property type="match status" value="1"/>
</dbReference>
<comment type="caution">
    <text evidence="2">The sequence shown here is derived from an EMBL/GenBank/DDBJ whole genome shotgun (WGS) entry which is preliminary data.</text>
</comment>
<dbReference type="EMBL" id="JBHRYE010000042">
    <property type="protein sequence ID" value="MFC3673320.1"/>
    <property type="molecule type" value="Genomic_DNA"/>
</dbReference>
<name>A0ABV7V7E4_9SPHN</name>
<gene>
    <name evidence="2" type="ORF">ACFOOT_18005</name>
</gene>
<dbReference type="Proteomes" id="UP001595683">
    <property type="component" value="Unassembled WGS sequence"/>
</dbReference>
<reference evidence="3" key="1">
    <citation type="journal article" date="2019" name="Int. J. Syst. Evol. Microbiol.">
        <title>The Global Catalogue of Microorganisms (GCM) 10K type strain sequencing project: providing services to taxonomists for standard genome sequencing and annotation.</title>
        <authorList>
            <consortium name="The Broad Institute Genomics Platform"/>
            <consortium name="The Broad Institute Genome Sequencing Center for Infectious Disease"/>
            <person name="Wu L."/>
            <person name="Ma J."/>
        </authorList>
    </citation>
    <scope>NUCLEOTIDE SEQUENCE [LARGE SCALE GENOMIC DNA]</scope>
    <source>
        <strain evidence="3">KCTC 42224</strain>
    </source>
</reference>
<dbReference type="InterPro" id="IPR024311">
    <property type="entry name" value="Lipocalin-like"/>
</dbReference>
<evidence type="ECO:0000313" key="3">
    <source>
        <dbReference type="Proteomes" id="UP001595683"/>
    </source>
</evidence>
<evidence type="ECO:0000259" key="1">
    <source>
        <dbReference type="Pfam" id="PF13924"/>
    </source>
</evidence>
<accession>A0ABV7V7E4</accession>
<feature type="domain" description="Lipocalin-like" evidence="1">
    <location>
        <begin position="22"/>
        <end position="170"/>
    </location>
</feature>
<organism evidence="2 3">
    <name type="scientific">Novosphingobium pokkalii</name>
    <dbReference type="NCBI Taxonomy" id="1770194"/>
    <lineage>
        <taxon>Bacteria</taxon>
        <taxon>Pseudomonadati</taxon>
        <taxon>Pseudomonadota</taxon>
        <taxon>Alphaproteobacteria</taxon>
        <taxon>Sphingomonadales</taxon>
        <taxon>Sphingomonadaceae</taxon>
        <taxon>Novosphingobium</taxon>
    </lineage>
</organism>
<sequence>MAERFIGEPILADLTDTERFCGSWALVSWERFRDGAFLEYPLGSAPVGLLTYDPAGFMQVQMVARARSLPTFRNPRDAAHASLRDQQPPPAQALELTRAYQSFAGYAGRFEVDEASQVIRHHLWTGIDPRLVAAVQERVYRFVDDDTLILRIRPYPVEGVAHHDVILWRRVTAATLRDADVDRRPISGSDVAT</sequence>
<evidence type="ECO:0000313" key="2">
    <source>
        <dbReference type="EMBL" id="MFC3673320.1"/>
    </source>
</evidence>